<keyword evidence="3" id="KW-1185">Reference proteome</keyword>
<evidence type="ECO:0000313" key="3">
    <source>
        <dbReference type="Proteomes" id="UP000221980"/>
    </source>
</evidence>
<dbReference type="Proteomes" id="UP000221980">
    <property type="component" value="Unassembled WGS sequence"/>
</dbReference>
<proteinExistence type="predicted"/>
<dbReference type="GO" id="GO:0006313">
    <property type="term" value="P:DNA transposition"/>
    <property type="evidence" value="ECO:0007669"/>
    <property type="project" value="InterPro"/>
</dbReference>
<accession>A0A2D0JMF4</accession>
<comment type="caution">
    <text evidence="2">The sequence shown here is derived from an EMBL/GenBank/DDBJ whole genome shotgun (WGS) entry which is preliminary data.</text>
</comment>
<dbReference type="EMBL" id="NITZ01000018">
    <property type="protein sequence ID" value="PHM47440.1"/>
    <property type="molecule type" value="Genomic_DNA"/>
</dbReference>
<name>A0A2D0JMF4_9GAMM</name>
<organism evidence="2 3">
    <name type="scientific">Xenorhabdus miraniensis</name>
    <dbReference type="NCBI Taxonomy" id="351674"/>
    <lineage>
        <taxon>Bacteria</taxon>
        <taxon>Pseudomonadati</taxon>
        <taxon>Pseudomonadota</taxon>
        <taxon>Gammaproteobacteria</taxon>
        <taxon>Enterobacterales</taxon>
        <taxon>Morganellaceae</taxon>
        <taxon>Xenorhabdus</taxon>
    </lineage>
</organism>
<reference evidence="2 3" key="1">
    <citation type="journal article" date="2017" name="Nat. Microbiol.">
        <title>Natural product diversity associated with the nematode symbionts Photorhabdus and Xenorhabdus.</title>
        <authorList>
            <person name="Tobias N.J."/>
            <person name="Wolff H."/>
            <person name="Djahanschiri B."/>
            <person name="Grundmann F."/>
            <person name="Kronenwerth M."/>
            <person name="Shi Y.M."/>
            <person name="Simonyi S."/>
            <person name="Grun P."/>
            <person name="Shapiro-Ilan D."/>
            <person name="Pidot S.J."/>
            <person name="Stinear T.P."/>
            <person name="Ebersberger I."/>
            <person name="Bode H.B."/>
        </authorList>
    </citation>
    <scope>NUCLEOTIDE SEQUENCE [LARGE SCALE GENOMIC DNA]</scope>
    <source>
        <strain evidence="2 3">DSM 17902</strain>
    </source>
</reference>
<dbReference type="GO" id="GO:0004803">
    <property type="term" value="F:transposase activity"/>
    <property type="evidence" value="ECO:0007669"/>
    <property type="project" value="InterPro"/>
</dbReference>
<evidence type="ECO:0000313" key="2">
    <source>
        <dbReference type="EMBL" id="PHM47440.1"/>
    </source>
</evidence>
<protein>
    <submittedName>
        <fullName evidence="2">Transposase</fullName>
    </submittedName>
</protein>
<dbReference type="GO" id="GO:0003677">
    <property type="term" value="F:DNA binding"/>
    <property type="evidence" value="ECO:0007669"/>
    <property type="project" value="InterPro"/>
</dbReference>
<dbReference type="RefSeq" id="WP_244170952.1">
    <property type="nucleotide sequence ID" value="NZ_CAWNQI010000049.1"/>
</dbReference>
<dbReference type="Pfam" id="PF02371">
    <property type="entry name" value="Transposase_20"/>
    <property type="match status" value="1"/>
</dbReference>
<evidence type="ECO:0000259" key="1">
    <source>
        <dbReference type="Pfam" id="PF02371"/>
    </source>
</evidence>
<gene>
    <name evidence="2" type="ORF">Xmir_03181</name>
</gene>
<sequence>MITLGDGKDFKNSRYFASYLGLVPKEHSRAEKSDNSVSVNGEMPI</sequence>
<feature type="domain" description="Transposase IS116/IS110/IS902 C-terminal" evidence="1">
    <location>
        <begin position="2"/>
        <end position="36"/>
    </location>
</feature>
<dbReference type="InterPro" id="IPR003346">
    <property type="entry name" value="Transposase_20"/>
</dbReference>
<dbReference type="AlphaFoldDB" id="A0A2D0JMF4"/>